<gene>
    <name evidence="4" type="ORF">PoB_000752500</name>
</gene>
<evidence type="ECO:0000313" key="4">
    <source>
        <dbReference type="EMBL" id="GFN81019.1"/>
    </source>
</evidence>
<protein>
    <submittedName>
        <fullName evidence="4">Protein alp1-like</fullName>
    </submittedName>
</protein>
<dbReference type="Proteomes" id="UP000735302">
    <property type="component" value="Unassembled WGS sequence"/>
</dbReference>
<keyword evidence="5" id="KW-1185">Reference proteome</keyword>
<dbReference type="EMBL" id="BLXT01000876">
    <property type="protein sequence ID" value="GFN81019.1"/>
    <property type="molecule type" value="Genomic_DNA"/>
</dbReference>
<proteinExistence type="predicted"/>
<comment type="cofactor">
    <cofactor evidence="1">
        <name>a divalent metal cation</name>
        <dbReference type="ChEBI" id="CHEBI:60240"/>
    </cofactor>
</comment>
<name>A0AAV3YDA3_9GAST</name>
<sequence>MALVDSNYCFRFVDIGSLGKNCDSTIFEDTQLWKVLKDKKIDIPPPTKISGTDAILPYAFVGDEAFGLTINLLRPYGGKYLSPMKRIFNYRLFRARRYVECAYGILSNKWRIFHRPMNVSVEFATDIVKACCILHTFVRQR</sequence>
<dbReference type="InterPro" id="IPR027806">
    <property type="entry name" value="HARBI1_dom"/>
</dbReference>
<dbReference type="GO" id="GO:0046872">
    <property type="term" value="F:metal ion binding"/>
    <property type="evidence" value="ECO:0007669"/>
    <property type="project" value="UniProtKB-KW"/>
</dbReference>
<evidence type="ECO:0000256" key="1">
    <source>
        <dbReference type="ARBA" id="ARBA00001968"/>
    </source>
</evidence>
<dbReference type="AlphaFoldDB" id="A0AAV3YDA3"/>
<comment type="caution">
    <text evidence="4">The sequence shown here is derived from an EMBL/GenBank/DDBJ whole genome shotgun (WGS) entry which is preliminary data.</text>
</comment>
<keyword evidence="2" id="KW-0479">Metal-binding</keyword>
<organism evidence="4 5">
    <name type="scientific">Plakobranchus ocellatus</name>
    <dbReference type="NCBI Taxonomy" id="259542"/>
    <lineage>
        <taxon>Eukaryota</taxon>
        <taxon>Metazoa</taxon>
        <taxon>Spiralia</taxon>
        <taxon>Lophotrochozoa</taxon>
        <taxon>Mollusca</taxon>
        <taxon>Gastropoda</taxon>
        <taxon>Heterobranchia</taxon>
        <taxon>Euthyneura</taxon>
        <taxon>Panpulmonata</taxon>
        <taxon>Sacoglossa</taxon>
        <taxon>Placobranchoidea</taxon>
        <taxon>Plakobranchidae</taxon>
        <taxon>Plakobranchus</taxon>
    </lineage>
</organism>
<reference evidence="4 5" key="1">
    <citation type="journal article" date="2021" name="Elife">
        <title>Chloroplast acquisition without the gene transfer in kleptoplastic sea slugs, Plakobranchus ocellatus.</title>
        <authorList>
            <person name="Maeda T."/>
            <person name="Takahashi S."/>
            <person name="Yoshida T."/>
            <person name="Shimamura S."/>
            <person name="Takaki Y."/>
            <person name="Nagai Y."/>
            <person name="Toyoda A."/>
            <person name="Suzuki Y."/>
            <person name="Arimoto A."/>
            <person name="Ishii H."/>
            <person name="Satoh N."/>
            <person name="Nishiyama T."/>
            <person name="Hasebe M."/>
            <person name="Maruyama T."/>
            <person name="Minagawa J."/>
            <person name="Obokata J."/>
            <person name="Shigenobu S."/>
        </authorList>
    </citation>
    <scope>NUCLEOTIDE SEQUENCE [LARGE SCALE GENOMIC DNA]</scope>
</reference>
<evidence type="ECO:0000313" key="5">
    <source>
        <dbReference type="Proteomes" id="UP000735302"/>
    </source>
</evidence>
<evidence type="ECO:0000256" key="2">
    <source>
        <dbReference type="ARBA" id="ARBA00022723"/>
    </source>
</evidence>
<dbReference type="Pfam" id="PF13359">
    <property type="entry name" value="DDE_Tnp_4"/>
    <property type="match status" value="1"/>
</dbReference>
<evidence type="ECO:0000259" key="3">
    <source>
        <dbReference type="Pfam" id="PF13359"/>
    </source>
</evidence>
<accession>A0AAV3YDA3</accession>
<feature type="domain" description="DDE Tnp4" evidence="3">
    <location>
        <begin position="2"/>
        <end position="135"/>
    </location>
</feature>